<dbReference type="InterPro" id="IPR013762">
    <property type="entry name" value="Integrase-like_cat_sf"/>
</dbReference>
<proteinExistence type="predicted"/>
<keyword evidence="3" id="KW-1185">Reference proteome</keyword>
<dbReference type="GO" id="GO:0015074">
    <property type="term" value="P:DNA integration"/>
    <property type="evidence" value="ECO:0007669"/>
    <property type="project" value="InterPro"/>
</dbReference>
<dbReference type="AlphaFoldDB" id="B2JC63"/>
<dbReference type="Proteomes" id="UP000001192">
    <property type="component" value="Chromosome 1"/>
</dbReference>
<sequence length="414" mass="47054">MIERNASEFGGGRLSWKRFGAKRYVVAYDPVTMGIVWPLVDYAIFLTDRIGSDPKTVESAILGVAAYRYFLVVVSKDDNRRTEKKLGSLGFEESTDTLLRSFRDQEVERVCRRINSNHDKMTAQRTVNAKLIHIYHFLNWYRCTHNLEYFLGPSQCSIASTLGDSDVNSRRRGRYESRTYERYPLLFRRVHENPRTVRAYVATEKDKAYIRDYFRANFTYFVAVRNLLIMEIADRVGWRRESINSLACEQFSPGRLEAMDARGLACVPDRQKFGYRDAFYIPPSLAIEIASFINDVRSTFLEEMGWFDKVATGPVFISARDGNGLTDKSISKIFGRAFAAAGAPRRAGIKSFRSKFANDAIAAETLARLELGLDTSAPSVAAAVSVDLGHSHPESIRAYVEQHQSRLASRKRNP</sequence>
<dbReference type="SUPFAM" id="SSF56349">
    <property type="entry name" value="DNA breaking-rejoining enzymes"/>
    <property type="match status" value="1"/>
</dbReference>
<evidence type="ECO:0008006" key="4">
    <source>
        <dbReference type="Google" id="ProtNLM"/>
    </source>
</evidence>
<dbReference type="EMBL" id="CP001043">
    <property type="protein sequence ID" value="ACC69427.1"/>
    <property type="molecule type" value="Genomic_DNA"/>
</dbReference>
<dbReference type="KEGG" id="bph:Bphy_0234"/>
<evidence type="ECO:0000313" key="2">
    <source>
        <dbReference type="EMBL" id="ACC69427.1"/>
    </source>
</evidence>
<gene>
    <name evidence="2" type="ordered locus">Bphy_0234</name>
</gene>
<organism evidence="2 3">
    <name type="scientific">Paraburkholderia phymatum (strain DSM 17167 / CIP 108236 / LMG 21445 / STM815)</name>
    <name type="common">Burkholderia phymatum</name>
    <dbReference type="NCBI Taxonomy" id="391038"/>
    <lineage>
        <taxon>Bacteria</taxon>
        <taxon>Pseudomonadati</taxon>
        <taxon>Pseudomonadota</taxon>
        <taxon>Betaproteobacteria</taxon>
        <taxon>Burkholderiales</taxon>
        <taxon>Burkholderiaceae</taxon>
        <taxon>Paraburkholderia</taxon>
    </lineage>
</organism>
<dbReference type="HOGENOM" id="CLU_663385_0_0_4"/>
<dbReference type="GO" id="GO:0006310">
    <property type="term" value="P:DNA recombination"/>
    <property type="evidence" value="ECO:0007669"/>
    <property type="project" value="UniProtKB-KW"/>
</dbReference>
<dbReference type="InterPro" id="IPR011010">
    <property type="entry name" value="DNA_brk_join_enz"/>
</dbReference>
<dbReference type="STRING" id="391038.Bphy_0234"/>
<keyword evidence="1" id="KW-0233">DNA recombination</keyword>
<protein>
    <recommendedName>
        <fullName evidence="4">Tyr recombinase domain-containing protein</fullName>
    </recommendedName>
</protein>
<name>B2JC63_PARP8</name>
<evidence type="ECO:0000313" key="3">
    <source>
        <dbReference type="Proteomes" id="UP000001192"/>
    </source>
</evidence>
<dbReference type="GO" id="GO:0003677">
    <property type="term" value="F:DNA binding"/>
    <property type="evidence" value="ECO:0007669"/>
    <property type="project" value="InterPro"/>
</dbReference>
<dbReference type="eggNOG" id="COG0582">
    <property type="taxonomic scope" value="Bacteria"/>
</dbReference>
<dbReference type="Gene3D" id="1.10.443.10">
    <property type="entry name" value="Intergrase catalytic core"/>
    <property type="match status" value="1"/>
</dbReference>
<evidence type="ECO:0000256" key="1">
    <source>
        <dbReference type="ARBA" id="ARBA00023172"/>
    </source>
</evidence>
<reference evidence="3" key="1">
    <citation type="journal article" date="2014" name="Stand. Genomic Sci.">
        <title>Complete genome sequence of Burkholderia phymatum STM815(T), a broad host range and efficient nitrogen-fixing symbiont of Mimosa species.</title>
        <authorList>
            <person name="Moulin L."/>
            <person name="Klonowska A."/>
            <person name="Caroline B."/>
            <person name="Booth K."/>
            <person name="Vriezen J.A."/>
            <person name="Melkonian R."/>
            <person name="James E.K."/>
            <person name="Young J.P."/>
            <person name="Bena G."/>
            <person name="Hauser L."/>
            <person name="Land M."/>
            <person name="Kyrpides N."/>
            <person name="Bruce D."/>
            <person name="Chain P."/>
            <person name="Copeland A."/>
            <person name="Pitluck S."/>
            <person name="Woyke T."/>
            <person name="Lizotte-Waniewski M."/>
            <person name="Bristow J."/>
            <person name="Riley M."/>
        </authorList>
    </citation>
    <scope>NUCLEOTIDE SEQUENCE [LARGE SCALE GENOMIC DNA]</scope>
    <source>
        <strain evidence="3">DSM 17167 / CIP 108236 / LMG 21445 / STM815</strain>
    </source>
</reference>
<accession>B2JC63</accession>